<evidence type="ECO:0000259" key="3">
    <source>
        <dbReference type="PROSITE" id="PS50280"/>
    </source>
</evidence>
<gene>
    <name evidence="5" type="ORF">PHJA_001894800</name>
</gene>
<dbReference type="EMBL" id="BMAC01000491">
    <property type="protein sequence ID" value="GFP97507.1"/>
    <property type="molecule type" value="Genomic_DNA"/>
</dbReference>
<dbReference type="GO" id="GO:0003690">
    <property type="term" value="F:double-stranded DNA binding"/>
    <property type="evidence" value="ECO:0007669"/>
    <property type="project" value="TreeGrafter"/>
</dbReference>
<dbReference type="Proteomes" id="UP000653305">
    <property type="component" value="Unassembled WGS sequence"/>
</dbReference>
<dbReference type="PANTHER" id="PTHR45660:SF46">
    <property type="entry name" value="HISTONE-LYSINE N-METHYLTRANSFERASE, H3 LYSINE-9 SPECIFIC SUVH6"/>
    <property type="match status" value="1"/>
</dbReference>
<evidence type="ECO:0000313" key="6">
    <source>
        <dbReference type="Proteomes" id="UP000653305"/>
    </source>
</evidence>
<keyword evidence="2" id="KW-0158">Chromosome</keyword>
<dbReference type="InterPro" id="IPR007728">
    <property type="entry name" value="Pre-SET_dom"/>
</dbReference>
<keyword evidence="5" id="KW-0808">Transferase</keyword>
<dbReference type="PANTHER" id="PTHR45660">
    <property type="entry name" value="HISTONE-LYSINE N-METHYLTRANSFERASE SETMAR"/>
    <property type="match status" value="1"/>
</dbReference>
<dbReference type="OrthoDB" id="5792673at2759"/>
<dbReference type="Pfam" id="PF05033">
    <property type="entry name" value="Pre-SET"/>
    <property type="match status" value="1"/>
</dbReference>
<dbReference type="SMART" id="SM00468">
    <property type="entry name" value="PreSET"/>
    <property type="match status" value="1"/>
</dbReference>
<feature type="domain" description="Pre-SET" evidence="4">
    <location>
        <begin position="46"/>
        <end position="107"/>
    </location>
</feature>
<dbReference type="GO" id="GO:0005694">
    <property type="term" value="C:chromosome"/>
    <property type="evidence" value="ECO:0007669"/>
    <property type="project" value="UniProtKB-SubCell"/>
</dbReference>
<comment type="caution">
    <text evidence="5">The sequence shown here is derived from an EMBL/GenBank/DDBJ whole genome shotgun (WGS) entry which is preliminary data.</text>
</comment>
<dbReference type="PROSITE" id="PS50280">
    <property type="entry name" value="SET"/>
    <property type="match status" value="1"/>
</dbReference>
<name>A0A830C9S8_9LAMI</name>
<dbReference type="InterPro" id="IPR051357">
    <property type="entry name" value="H3K9_HMTase_SUVAR3-9"/>
</dbReference>
<dbReference type="GO" id="GO:0008270">
    <property type="term" value="F:zinc ion binding"/>
    <property type="evidence" value="ECO:0007669"/>
    <property type="project" value="InterPro"/>
</dbReference>
<dbReference type="Pfam" id="PF00856">
    <property type="entry name" value="SET"/>
    <property type="match status" value="1"/>
</dbReference>
<dbReference type="PROSITE" id="PS50867">
    <property type="entry name" value="PRE_SET"/>
    <property type="match status" value="1"/>
</dbReference>
<dbReference type="GO" id="GO:0032259">
    <property type="term" value="P:methylation"/>
    <property type="evidence" value="ECO:0007669"/>
    <property type="project" value="UniProtKB-KW"/>
</dbReference>
<evidence type="ECO:0000313" key="5">
    <source>
        <dbReference type="EMBL" id="GFP97507.1"/>
    </source>
</evidence>
<dbReference type="InterPro" id="IPR001214">
    <property type="entry name" value="SET_dom"/>
</dbReference>
<keyword evidence="5" id="KW-0489">Methyltransferase</keyword>
<accession>A0A830C9S8</accession>
<evidence type="ECO:0000256" key="2">
    <source>
        <dbReference type="ARBA" id="ARBA00022454"/>
    </source>
</evidence>
<evidence type="ECO:0000259" key="4">
    <source>
        <dbReference type="PROSITE" id="PS50867"/>
    </source>
</evidence>
<keyword evidence="6" id="KW-1185">Reference proteome</keyword>
<dbReference type="SUPFAM" id="SSF82199">
    <property type="entry name" value="SET domain"/>
    <property type="match status" value="1"/>
</dbReference>
<dbReference type="GO" id="GO:0042054">
    <property type="term" value="F:histone methyltransferase activity"/>
    <property type="evidence" value="ECO:0007669"/>
    <property type="project" value="InterPro"/>
</dbReference>
<feature type="domain" description="SET" evidence="3">
    <location>
        <begin position="110"/>
        <end position="230"/>
    </location>
</feature>
<dbReference type="Gene3D" id="2.170.270.10">
    <property type="entry name" value="SET domain"/>
    <property type="match status" value="1"/>
</dbReference>
<dbReference type="GO" id="GO:0005634">
    <property type="term" value="C:nucleus"/>
    <property type="evidence" value="ECO:0007669"/>
    <property type="project" value="InterPro"/>
</dbReference>
<dbReference type="SMART" id="SM00317">
    <property type="entry name" value="SET"/>
    <property type="match status" value="1"/>
</dbReference>
<reference evidence="5" key="1">
    <citation type="submission" date="2020-07" db="EMBL/GenBank/DDBJ databases">
        <title>Ethylene signaling mediates host invasion by parasitic plants.</title>
        <authorList>
            <person name="Yoshida S."/>
        </authorList>
    </citation>
    <scope>NUCLEOTIDE SEQUENCE</scope>
    <source>
        <strain evidence="5">Okayama</strain>
    </source>
</reference>
<dbReference type="AlphaFoldDB" id="A0A830C9S8"/>
<sequence length="262" mass="29829">MASDISLGKEKMPIRAFNGVDDDPPPTFTYITSTMYSSWRPQTEPTGCDCENGCSDSHRCPCVVKNGGEIPFNEKGSIMQVVDRGVYECGPTCKCPPSCMNRVSQHGPRYRLEIFKTARRGWGVRSRDRIPSGGFICKYFGEFLREDEANKRVGNDEYLFDIFRNRGGTNGFAIDGAEYGNIERFINHSCSPNAYAQNVYYDHGDRRMPHIMFFATEKIAPLEEIFYDYNYKLGEVCDANKVIKTKDCYLLGILFSHILFLI</sequence>
<dbReference type="InterPro" id="IPR046341">
    <property type="entry name" value="SET_dom_sf"/>
</dbReference>
<comment type="subcellular location">
    <subcellularLocation>
        <location evidence="1">Chromosome</location>
    </subcellularLocation>
</comment>
<proteinExistence type="predicted"/>
<organism evidence="5 6">
    <name type="scientific">Phtheirospermum japonicum</name>
    <dbReference type="NCBI Taxonomy" id="374723"/>
    <lineage>
        <taxon>Eukaryota</taxon>
        <taxon>Viridiplantae</taxon>
        <taxon>Streptophyta</taxon>
        <taxon>Embryophyta</taxon>
        <taxon>Tracheophyta</taxon>
        <taxon>Spermatophyta</taxon>
        <taxon>Magnoliopsida</taxon>
        <taxon>eudicotyledons</taxon>
        <taxon>Gunneridae</taxon>
        <taxon>Pentapetalae</taxon>
        <taxon>asterids</taxon>
        <taxon>lamiids</taxon>
        <taxon>Lamiales</taxon>
        <taxon>Orobanchaceae</taxon>
        <taxon>Orobanchaceae incertae sedis</taxon>
        <taxon>Phtheirospermum</taxon>
    </lineage>
</organism>
<evidence type="ECO:0000256" key="1">
    <source>
        <dbReference type="ARBA" id="ARBA00004286"/>
    </source>
</evidence>
<protein>
    <submittedName>
        <fullName evidence="5">Histone-lysine n-methyltransferase h3 lysine-9 specific suvh5</fullName>
    </submittedName>
</protein>